<feature type="transmembrane region" description="Helical" evidence="6">
    <location>
        <begin position="70"/>
        <end position="89"/>
    </location>
</feature>
<comment type="caution">
    <text evidence="7">The sequence shown here is derived from an EMBL/GenBank/DDBJ whole genome shotgun (WGS) entry which is preliminary data.</text>
</comment>
<evidence type="ECO:0000256" key="5">
    <source>
        <dbReference type="ARBA" id="ARBA00023136"/>
    </source>
</evidence>
<keyword evidence="4 6" id="KW-1133">Transmembrane helix</keyword>
<accession>A0A2B8BMF7</accession>
<feature type="transmembrane region" description="Helical" evidence="6">
    <location>
        <begin position="344"/>
        <end position="366"/>
    </location>
</feature>
<comment type="subcellular location">
    <subcellularLocation>
        <location evidence="1">Cell membrane</location>
        <topology evidence="1">Multi-pass membrane protein</topology>
    </subcellularLocation>
</comment>
<feature type="transmembrane region" description="Helical" evidence="6">
    <location>
        <begin position="417"/>
        <end position="438"/>
    </location>
</feature>
<dbReference type="Pfam" id="PF02653">
    <property type="entry name" value="BPD_transp_2"/>
    <property type="match status" value="2"/>
</dbReference>
<sequence>MLPTTLGPWLDYTINGLVIGNIYALLAVGLALIFGVSHLINFAHGSVYMVGAYIGWLCVTKLNLPLPVTFVTVAAGCGLLGAVIERVGLRPLRNAPRIAPLLATIGLSVVLDQSAQLLFSPDPRALPTQLPTWRVAIGGGSIGALDLLIAGVGIGSAALLYGFLRFTKLGWAVRATALDRDAAQQCGVDVDKVNRTVFAIASALGGVSGLLVGMYYNTIDPNMGFQAGLKGIVAQLIGGVGNVPGAIAGSLLLGLIESYGIALFGTSYRNLFAFVALILILVLRPNGLFARARRLPPEPLTGTFIAPSRPLVLPKGAVWALAAAALALPLVVQQPYLLQTLGNAWLYALLALSLTLVAGTVGQVSLGHAGLLAIGAYASSLLALDAGVPVLLAVPLAGLVAAALGTALVYPAFRLRGHYVSIATLAVGEIVTLVILNWESLTRGPIGVTGIPPLSVAGKPLVSGQWVYWVPLAVLLAFAALQSRLLNSHLGRTLRAIREDDVAARSYGVDLNRYKGLAFAVAGFIAGVGGALMAHFYSYINHETFPAPVSMLALTMVILGGLGNVAGAVLGAAVLVGLPELFRAAAEYRMLIYGVVLLLLIRFRPQGLLGTV</sequence>
<feature type="transmembrane region" description="Helical" evidence="6">
    <location>
        <begin position="312"/>
        <end position="332"/>
    </location>
</feature>
<dbReference type="AlphaFoldDB" id="A0A2B8BMF7"/>
<evidence type="ECO:0000256" key="3">
    <source>
        <dbReference type="ARBA" id="ARBA00022692"/>
    </source>
</evidence>
<dbReference type="InterPro" id="IPR001851">
    <property type="entry name" value="ABC_transp_permease"/>
</dbReference>
<keyword evidence="2" id="KW-1003">Cell membrane</keyword>
<keyword evidence="5 6" id="KW-0472">Membrane</keyword>
<evidence type="ECO:0000313" key="7">
    <source>
        <dbReference type="EMBL" id="PGH59131.1"/>
    </source>
</evidence>
<keyword evidence="8" id="KW-1185">Reference proteome</keyword>
<feature type="transmembrane region" description="Helical" evidence="6">
    <location>
        <begin position="139"/>
        <end position="164"/>
    </location>
</feature>
<feature type="transmembrane region" description="Helical" evidence="6">
    <location>
        <begin position="271"/>
        <end position="292"/>
    </location>
</feature>
<evidence type="ECO:0000256" key="1">
    <source>
        <dbReference type="ARBA" id="ARBA00004651"/>
    </source>
</evidence>
<dbReference type="GO" id="GO:0005886">
    <property type="term" value="C:plasma membrane"/>
    <property type="evidence" value="ECO:0007669"/>
    <property type="project" value="UniProtKB-SubCell"/>
</dbReference>
<feature type="transmembrane region" description="Helical" evidence="6">
    <location>
        <begin position="590"/>
        <end position="609"/>
    </location>
</feature>
<keyword evidence="3 6" id="KW-0812">Transmembrane</keyword>
<feature type="transmembrane region" description="Helical" evidence="6">
    <location>
        <begin position="236"/>
        <end position="259"/>
    </location>
</feature>
<dbReference type="CDD" id="cd06582">
    <property type="entry name" value="TM_PBP1_LivH_like"/>
    <property type="match status" value="1"/>
</dbReference>
<reference evidence="8" key="1">
    <citation type="submission" date="2017-10" db="EMBL/GenBank/DDBJ databases">
        <authorList>
            <person name="Kravchenko I.K."/>
            <person name="Grouzdev D.S."/>
        </authorList>
    </citation>
    <scope>NUCLEOTIDE SEQUENCE [LARGE SCALE GENOMIC DNA]</scope>
    <source>
        <strain evidence="8">B2</strain>
    </source>
</reference>
<evidence type="ECO:0000256" key="6">
    <source>
        <dbReference type="SAM" id="Phobius"/>
    </source>
</evidence>
<name>A0A2B8BMF7_9PROT</name>
<feature type="transmembrane region" description="Helical" evidence="6">
    <location>
        <begin position="517"/>
        <end position="540"/>
    </location>
</feature>
<dbReference type="CDD" id="cd06581">
    <property type="entry name" value="TM_PBP1_LivM_like"/>
    <property type="match status" value="1"/>
</dbReference>
<dbReference type="Proteomes" id="UP000225379">
    <property type="component" value="Unassembled WGS sequence"/>
</dbReference>
<dbReference type="InterPro" id="IPR043428">
    <property type="entry name" value="LivM-like"/>
</dbReference>
<evidence type="ECO:0000313" key="8">
    <source>
        <dbReference type="Proteomes" id="UP000225379"/>
    </source>
</evidence>
<feature type="transmembrane region" description="Helical" evidence="6">
    <location>
        <begin position="386"/>
        <end position="410"/>
    </location>
</feature>
<dbReference type="PANTHER" id="PTHR30482">
    <property type="entry name" value="HIGH-AFFINITY BRANCHED-CHAIN AMINO ACID TRANSPORT SYSTEM PERMEASE"/>
    <property type="match status" value="1"/>
</dbReference>
<proteinExistence type="predicted"/>
<feature type="transmembrane region" description="Helical" evidence="6">
    <location>
        <begin position="197"/>
        <end position="216"/>
    </location>
</feature>
<dbReference type="RefSeq" id="WP_098735123.1">
    <property type="nucleotide sequence ID" value="NZ_PDKW01000037.1"/>
</dbReference>
<dbReference type="EMBL" id="PDKW01000037">
    <property type="protein sequence ID" value="PGH59131.1"/>
    <property type="molecule type" value="Genomic_DNA"/>
</dbReference>
<evidence type="ECO:0000256" key="2">
    <source>
        <dbReference type="ARBA" id="ARBA00022475"/>
    </source>
</evidence>
<dbReference type="OrthoDB" id="9778908at2"/>
<dbReference type="GO" id="GO:0015658">
    <property type="term" value="F:branched-chain amino acid transmembrane transporter activity"/>
    <property type="evidence" value="ECO:0007669"/>
    <property type="project" value="InterPro"/>
</dbReference>
<dbReference type="PANTHER" id="PTHR30482:SF20">
    <property type="entry name" value="HIGH-AFFINITY BRANCHED-CHAIN AMINO ACID TRANSPORT SYSTEM PERMEASE PROTEIN LIVM"/>
    <property type="match status" value="1"/>
</dbReference>
<gene>
    <name evidence="7" type="ORF">CRT60_02850</name>
</gene>
<feature type="transmembrane region" description="Helical" evidence="6">
    <location>
        <begin position="552"/>
        <end position="578"/>
    </location>
</feature>
<evidence type="ECO:0000256" key="4">
    <source>
        <dbReference type="ARBA" id="ARBA00022989"/>
    </source>
</evidence>
<feature type="transmembrane region" description="Helical" evidence="6">
    <location>
        <begin position="12"/>
        <end position="34"/>
    </location>
</feature>
<feature type="transmembrane region" description="Helical" evidence="6">
    <location>
        <begin position="466"/>
        <end position="486"/>
    </location>
</feature>
<organism evidence="7 8">
    <name type="scientific">Azospirillum palustre</name>
    <dbReference type="NCBI Taxonomy" id="2044885"/>
    <lineage>
        <taxon>Bacteria</taxon>
        <taxon>Pseudomonadati</taxon>
        <taxon>Pseudomonadota</taxon>
        <taxon>Alphaproteobacteria</taxon>
        <taxon>Rhodospirillales</taxon>
        <taxon>Azospirillaceae</taxon>
        <taxon>Azospirillum</taxon>
    </lineage>
</organism>
<protein>
    <submittedName>
        <fullName evidence="7">ABC transporter permease</fullName>
    </submittedName>
</protein>